<reference evidence="2 3" key="1">
    <citation type="journal article" date="2019" name="Environ. Microbiol.">
        <title>At the nexus of three kingdoms: the genome of the mycorrhizal fungus Gigaspora margarita provides insights into plant, endobacterial and fungal interactions.</title>
        <authorList>
            <person name="Venice F."/>
            <person name="Ghignone S."/>
            <person name="Salvioli di Fossalunga A."/>
            <person name="Amselem J."/>
            <person name="Novero M."/>
            <person name="Xianan X."/>
            <person name="Sedzielewska Toro K."/>
            <person name="Morin E."/>
            <person name="Lipzen A."/>
            <person name="Grigoriev I.V."/>
            <person name="Henrissat B."/>
            <person name="Martin F.M."/>
            <person name="Bonfante P."/>
        </authorList>
    </citation>
    <scope>NUCLEOTIDE SEQUENCE [LARGE SCALE GENOMIC DNA]</scope>
    <source>
        <strain evidence="2 3">BEG34</strain>
    </source>
</reference>
<dbReference type="GO" id="GO:0003677">
    <property type="term" value="F:DNA binding"/>
    <property type="evidence" value="ECO:0007669"/>
    <property type="project" value="InterPro"/>
</dbReference>
<proteinExistence type="predicted"/>
<name>A0A8H3X2Z2_GIGMA</name>
<evidence type="ECO:0000259" key="1">
    <source>
        <dbReference type="Pfam" id="PF04471"/>
    </source>
</evidence>
<evidence type="ECO:0000313" key="2">
    <source>
        <dbReference type="EMBL" id="KAF0405611.1"/>
    </source>
</evidence>
<sequence>MNSNLSTYFSRSKKNFILDIIDELKKDLQFKYNEYNDVSKSEEVDIHIEIDGTRFAILYKDWAREIGPGVIQTFDGFLTQQKSGTVGVVVTPDKGSFSSNCRKRSKTSIHHIILKKKVIFVVTLKSLVRIF</sequence>
<dbReference type="Proteomes" id="UP000439903">
    <property type="component" value="Unassembled WGS sequence"/>
</dbReference>
<dbReference type="EMBL" id="WTPW01001948">
    <property type="protein sequence ID" value="KAF0405611.1"/>
    <property type="molecule type" value="Genomic_DNA"/>
</dbReference>
<dbReference type="GO" id="GO:0009307">
    <property type="term" value="P:DNA restriction-modification system"/>
    <property type="evidence" value="ECO:0007669"/>
    <property type="project" value="InterPro"/>
</dbReference>
<feature type="domain" description="Restriction endonuclease type IV Mrr" evidence="1">
    <location>
        <begin position="24"/>
        <end position="114"/>
    </location>
</feature>
<keyword evidence="3" id="KW-1185">Reference proteome</keyword>
<dbReference type="OrthoDB" id="2411205at2759"/>
<organism evidence="2 3">
    <name type="scientific">Gigaspora margarita</name>
    <dbReference type="NCBI Taxonomy" id="4874"/>
    <lineage>
        <taxon>Eukaryota</taxon>
        <taxon>Fungi</taxon>
        <taxon>Fungi incertae sedis</taxon>
        <taxon>Mucoromycota</taxon>
        <taxon>Glomeromycotina</taxon>
        <taxon>Glomeromycetes</taxon>
        <taxon>Diversisporales</taxon>
        <taxon>Gigasporaceae</taxon>
        <taxon>Gigaspora</taxon>
    </lineage>
</organism>
<dbReference type="InterPro" id="IPR007560">
    <property type="entry name" value="Restrct_endonuc_IV_Mrr"/>
</dbReference>
<dbReference type="Pfam" id="PF04471">
    <property type="entry name" value="Mrr_cat"/>
    <property type="match status" value="1"/>
</dbReference>
<evidence type="ECO:0000313" key="3">
    <source>
        <dbReference type="Proteomes" id="UP000439903"/>
    </source>
</evidence>
<comment type="caution">
    <text evidence="2">The sequence shown here is derived from an EMBL/GenBank/DDBJ whole genome shotgun (WGS) entry which is preliminary data.</text>
</comment>
<gene>
    <name evidence="2" type="ORF">F8M41_008906</name>
</gene>
<protein>
    <recommendedName>
        <fullName evidence="1">Restriction endonuclease type IV Mrr domain-containing protein</fullName>
    </recommendedName>
</protein>
<dbReference type="GO" id="GO:0004519">
    <property type="term" value="F:endonuclease activity"/>
    <property type="evidence" value="ECO:0007669"/>
    <property type="project" value="InterPro"/>
</dbReference>
<dbReference type="AlphaFoldDB" id="A0A8H3X2Z2"/>
<accession>A0A8H3X2Z2</accession>